<keyword evidence="1" id="KW-0472">Membrane</keyword>
<dbReference type="EMBL" id="FUWR01000005">
    <property type="protein sequence ID" value="SJZ66961.1"/>
    <property type="molecule type" value="Genomic_DNA"/>
</dbReference>
<dbReference type="Pfam" id="PF09835">
    <property type="entry name" value="DUF2062"/>
    <property type="match status" value="1"/>
</dbReference>
<name>A0A1T4MJD1_9BACT</name>
<dbReference type="OrthoDB" id="9794343at2"/>
<keyword evidence="4" id="KW-1185">Reference proteome</keyword>
<dbReference type="STRING" id="115783.SAMN02745119_01319"/>
<organism evidence="3 4">
    <name type="scientific">Trichlorobacter thiogenes</name>
    <dbReference type="NCBI Taxonomy" id="115783"/>
    <lineage>
        <taxon>Bacteria</taxon>
        <taxon>Pseudomonadati</taxon>
        <taxon>Thermodesulfobacteriota</taxon>
        <taxon>Desulfuromonadia</taxon>
        <taxon>Geobacterales</taxon>
        <taxon>Geobacteraceae</taxon>
        <taxon>Trichlorobacter</taxon>
    </lineage>
</organism>
<dbReference type="InterPro" id="IPR018639">
    <property type="entry name" value="DUF2062"/>
</dbReference>
<gene>
    <name evidence="3" type="ORF">SAMN02745119_01319</name>
</gene>
<sequence length="169" mass="18663">MNKEQIKQRMKAILALDSHPGHIAAGFAVGVFISITPFFGVHTPLAIAAAFLFRLNKLTTITGAWVNTPLTVVPVLAASYKFGEWLLNIPPRPFHLTELSWTALKPYAKAVLLGSSIIGLAAAVLSYFLCYWLVVRFRRKDPGLAELTRESIIAGEDLELEPKQVKHDP</sequence>
<dbReference type="RefSeq" id="WP_078789610.1">
    <property type="nucleotide sequence ID" value="NZ_FUWR01000005.1"/>
</dbReference>
<dbReference type="AlphaFoldDB" id="A0A1T4MJD1"/>
<evidence type="ECO:0000313" key="3">
    <source>
        <dbReference type="EMBL" id="SJZ66961.1"/>
    </source>
</evidence>
<protein>
    <recommendedName>
        <fullName evidence="2">DUF2062 domain-containing protein</fullName>
    </recommendedName>
</protein>
<evidence type="ECO:0000256" key="1">
    <source>
        <dbReference type="SAM" id="Phobius"/>
    </source>
</evidence>
<evidence type="ECO:0000313" key="4">
    <source>
        <dbReference type="Proteomes" id="UP000190102"/>
    </source>
</evidence>
<reference evidence="4" key="1">
    <citation type="submission" date="2017-02" db="EMBL/GenBank/DDBJ databases">
        <authorList>
            <person name="Varghese N."/>
            <person name="Submissions S."/>
        </authorList>
    </citation>
    <scope>NUCLEOTIDE SEQUENCE [LARGE SCALE GENOMIC DNA]</scope>
    <source>
        <strain evidence="4">ATCC BAA-34</strain>
    </source>
</reference>
<evidence type="ECO:0000259" key="2">
    <source>
        <dbReference type="Pfam" id="PF09835"/>
    </source>
</evidence>
<feature type="transmembrane region" description="Helical" evidence="1">
    <location>
        <begin position="110"/>
        <end position="134"/>
    </location>
</feature>
<dbReference type="Proteomes" id="UP000190102">
    <property type="component" value="Unassembled WGS sequence"/>
</dbReference>
<accession>A0A1T4MJD1</accession>
<keyword evidence="1" id="KW-1133">Transmembrane helix</keyword>
<dbReference type="PANTHER" id="PTHR40547:SF1">
    <property type="entry name" value="SLL0298 PROTEIN"/>
    <property type="match status" value="1"/>
</dbReference>
<dbReference type="PANTHER" id="PTHR40547">
    <property type="entry name" value="SLL0298 PROTEIN"/>
    <property type="match status" value="1"/>
</dbReference>
<feature type="transmembrane region" description="Helical" evidence="1">
    <location>
        <begin position="21"/>
        <end position="53"/>
    </location>
</feature>
<keyword evidence="1" id="KW-0812">Transmembrane</keyword>
<feature type="domain" description="DUF2062" evidence="2">
    <location>
        <begin position="5"/>
        <end position="140"/>
    </location>
</feature>
<proteinExistence type="predicted"/>